<keyword evidence="5 6" id="KW-0472">Membrane</keyword>
<keyword evidence="3 6" id="KW-0812">Transmembrane</keyword>
<gene>
    <name evidence="8" type="ORF">HGO97_009890</name>
</gene>
<dbReference type="Pfam" id="PF07963">
    <property type="entry name" value="N_methyl"/>
    <property type="match status" value="1"/>
</dbReference>
<feature type="transmembrane region" description="Helical" evidence="6">
    <location>
        <begin position="7"/>
        <end position="32"/>
    </location>
</feature>
<comment type="subcellular location">
    <subcellularLocation>
        <location evidence="1">Membrane</location>
        <topology evidence="1">Single-pass membrane protein</topology>
    </subcellularLocation>
</comment>
<evidence type="ECO:0000256" key="6">
    <source>
        <dbReference type="SAM" id="Phobius"/>
    </source>
</evidence>
<name>A0ABS6D3F0_9FIRM</name>
<protein>
    <submittedName>
        <fullName evidence="8">Prepilin-type N-terminal cleavage/methylation domain-containing protein</fullName>
    </submittedName>
</protein>
<keyword evidence="9" id="KW-1185">Reference proteome</keyword>
<sequence>MKKKKGGFTLVELIVVIVIILILAAVLVPSLLKYVSKAKKAAAISECKEVVQAAQRVATDLAEEDVLTSVTLNDKRPTILKEADAGGSFETEIQFEDDTSEILSFEYLSKSGLHVIFDIKHKPQVYIEEEDPTLTKINNCIKTASDYVIEWNAKKKKGEIDTGWDREELTKNAVKNGGLLQVTDSQLKGASKKYTSPLYWHPYNLGSTDVESPPIALFANTSATDRGGWSAQLVYVDGKIYEGNKNIASWRTINDFESLETWLGENNFHQIN</sequence>
<dbReference type="SUPFAM" id="SSF54523">
    <property type="entry name" value="Pili subunits"/>
    <property type="match status" value="1"/>
</dbReference>
<dbReference type="Pfam" id="PF18223">
    <property type="entry name" value="PilJ_C"/>
    <property type="match status" value="1"/>
</dbReference>
<dbReference type="InterPro" id="IPR045584">
    <property type="entry name" value="Pilin-like"/>
</dbReference>
<reference evidence="8 9" key="1">
    <citation type="submission" date="2021-06" db="EMBL/GenBank/DDBJ databases">
        <title>Faecalicatena sp. nov. isolated from porcine feces.</title>
        <authorList>
            <person name="Oh B.S."/>
            <person name="Lee J.H."/>
        </authorList>
    </citation>
    <scope>NUCLEOTIDE SEQUENCE [LARGE SCALE GENOMIC DNA]</scope>
    <source>
        <strain evidence="8 9">AGMB00832</strain>
    </source>
</reference>
<accession>A0ABS6D3F0</accession>
<evidence type="ECO:0000256" key="5">
    <source>
        <dbReference type="ARBA" id="ARBA00023136"/>
    </source>
</evidence>
<evidence type="ECO:0000256" key="1">
    <source>
        <dbReference type="ARBA" id="ARBA00004167"/>
    </source>
</evidence>
<dbReference type="RefSeq" id="WP_168866624.1">
    <property type="nucleotide sequence ID" value="NZ_JABACJ020000007.1"/>
</dbReference>
<dbReference type="EMBL" id="JABACJ020000007">
    <property type="protein sequence ID" value="MBU3876122.1"/>
    <property type="molecule type" value="Genomic_DNA"/>
</dbReference>
<proteinExistence type="predicted"/>
<evidence type="ECO:0000256" key="2">
    <source>
        <dbReference type="ARBA" id="ARBA00022481"/>
    </source>
</evidence>
<dbReference type="PROSITE" id="PS00409">
    <property type="entry name" value="PROKAR_NTER_METHYL"/>
    <property type="match status" value="1"/>
</dbReference>
<organism evidence="8 9">
    <name type="scientific">Faecalicatena faecalis</name>
    <dbReference type="NCBI Taxonomy" id="2726362"/>
    <lineage>
        <taxon>Bacteria</taxon>
        <taxon>Bacillati</taxon>
        <taxon>Bacillota</taxon>
        <taxon>Clostridia</taxon>
        <taxon>Lachnospirales</taxon>
        <taxon>Lachnospiraceae</taxon>
        <taxon>Faecalicatena</taxon>
    </lineage>
</organism>
<evidence type="ECO:0000313" key="9">
    <source>
        <dbReference type="Proteomes" id="UP000723714"/>
    </source>
</evidence>
<evidence type="ECO:0000313" key="8">
    <source>
        <dbReference type="EMBL" id="MBU3876122.1"/>
    </source>
</evidence>
<dbReference type="InterPro" id="IPR040599">
    <property type="entry name" value="PilJ_C"/>
</dbReference>
<feature type="domain" description="Pilin PilJ C-terminal" evidence="7">
    <location>
        <begin position="166"/>
        <end position="247"/>
    </location>
</feature>
<dbReference type="Proteomes" id="UP000723714">
    <property type="component" value="Unassembled WGS sequence"/>
</dbReference>
<keyword evidence="2" id="KW-0488">Methylation</keyword>
<evidence type="ECO:0000256" key="4">
    <source>
        <dbReference type="ARBA" id="ARBA00022989"/>
    </source>
</evidence>
<evidence type="ECO:0000259" key="7">
    <source>
        <dbReference type="Pfam" id="PF18223"/>
    </source>
</evidence>
<dbReference type="PANTHER" id="PTHR30093">
    <property type="entry name" value="GENERAL SECRETION PATHWAY PROTEIN G"/>
    <property type="match status" value="1"/>
</dbReference>
<dbReference type="NCBIfam" id="TIGR02532">
    <property type="entry name" value="IV_pilin_GFxxxE"/>
    <property type="match status" value="1"/>
</dbReference>
<comment type="caution">
    <text evidence="8">The sequence shown here is derived from an EMBL/GenBank/DDBJ whole genome shotgun (WGS) entry which is preliminary data.</text>
</comment>
<dbReference type="InterPro" id="IPR012902">
    <property type="entry name" value="N_methyl_site"/>
</dbReference>
<evidence type="ECO:0000256" key="3">
    <source>
        <dbReference type="ARBA" id="ARBA00022692"/>
    </source>
</evidence>
<dbReference type="PANTHER" id="PTHR30093:SF44">
    <property type="entry name" value="TYPE II SECRETION SYSTEM CORE PROTEIN G"/>
    <property type="match status" value="1"/>
</dbReference>
<dbReference type="Gene3D" id="3.30.700.10">
    <property type="entry name" value="Glycoprotein, Type 4 Pilin"/>
    <property type="match status" value="1"/>
</dbReference>
<keyword evidence="4 6" id="KW-1133">Transmembrane helix</keyword>